<keyword evidence="2" id="KW-0472">Membrane</keyword>
<feature type="compositionally biased region" description="Low complexity" evidence="1">
    <location>
        <begin position="178"/>
        <end position="214"/>
    </location>
</feature>
<keyword evidence="4" id="KW-1185">Reference proteome</keyword>
<accession>A0A165L9V5</accession>
<proteinExistence type="predicted"/>
<protein>
    <submittedName>
        <fullName evidence="3">Uncharacterized protein</fullName>
    </submittedName>
</protein>
<dbReference type="Proteomes" id="UP000077266">
    <property type="component" value="Unassembled WGS sequence"/>
</dbReference>
<reference evidence="3 4" key="1">
    <citation type="journal article" date="2016" name="Mol. Biol. Evol.">
        <title>Comparative Genomics of Early-Diverging Mushroom-Forming Fungi Provides Insights into the Origins of Lignocellulose Decay Capabilities.</title>
        <authorList>
            <person name="Nagy L.G."/>
            <person name="Riley R."/>
            <person name="Tritt A."/>
            <person name="Adam C."/>
            <person name="Daum C."/>
            <person name="Floudas D."/>
            <person name="Sun H."/>
            <person name="Yadav J.S."/>
            <person name="Pangilinan J."/>
            <person name="Larsson K.H."/>
            <person name="Matsuura K."/>
            <person name="Barry K."/>
            <person name="Labutti K."/>
            <person name="Kuo R."/>
            <person name="Ohm R.A."/>
            <person name="Bhattacharya S.S."/>
            <person name="Shirouzu T."/>
            <person name="Yoshinaga Y."/>
            <person name="Martin F.M."/>
            <person name="Grigoriev I.V."/>
            <person name="Hibbett D.S."/>
        </authorList>
    </citation>
    <scope>NUCLEOTIDE SEQUENCE [LARGE SCALE GENOMIC DNA]</scope>
    <source>
        <strain evidence="3 4">HHB12029</strain>
    </source>
</reference>
<feature type="region of interest" description="Disordered" evidence="1">
    <location>
        <begin position="169"/>
        <end position="223"/>
    </location>
</feature>
<evidence type="ECO:0000313" key="4">
    <source>
        <dbReference type="Proteomes" id="UP000077266"/>
    </source>
</evidence>
<evidence type="ECO:0000256" key="2">
    <source>
        <dbReference type="SAM" id="Phobius"/>
    </source>
</evidence>
<dbReference type="EMBL" id="KV425928">
    <property type="protein sequence ID" value="KZV97573.1"/>
    <property type="molecule type" value="Genomic_DNA"/>
</dbReference>
<evidence type="ECO:0000313" key="3">
    <source>
        <dbReference type="EMBL" id="KZV97573.1"/>
    </source>
</evidence>
<dbReference type="InParanoid" id="A0A165L9V5"/>
<gene>
    <name evidence="3" type="ORF">EXIGLDRAFT_764233</name>
</gene>
<dbReference type="AlphaFoldDB" id="A0A165L9V5"/>
<name>A0A165L9V5_EXIGL</name>
<feature type="transmembrane region" description="Helical" evidence="2">
    <location>
        <begin position="233"/>
        <end position="256"/>
    </location>
</feature>
<keyword evidence="2" id="KW-1133">Transmembrane helix</keyword>
<organism evidence="3 4">
    <name type="scientific">Exidia glandulosa HHB12029</name>
    <dbReference type="NCBI Taxonomy" id="1314781"/>
    <lineage>
        <taxon>Eukaryota</taxon>
        <taxon>Fungi</taxon>
        <taxon>Dikarya</taxon>
        <taxon>Basidiomycota</taxon>
        <taxon>Agaricomycotina</taxon>
        <taxon>Agaricomycetes</taxon>
        <taxon>Auriculariales</taxon>
        <taxon>Exidiaceae</taxon>
        <taxon>Exidia</taxon>
    </lineage>
</organism>
<sequence>MSSPQRLFAHFLRCGWSCHSRIERRLGRPLDDMISFFVPDNLVSCHPVNISWTGVTPGTNSLMLDISSTAGTVNSSAQLSPFLEIFIFGTETTAVWDLRVPGGSTYDLVLWMLDDDQSTRVGTPAVDIRFVANGTVGDKCDVFVPPSSDAGSDGGVLTSTLLALPSVPTATHSEAPDSSETPTSTGSTTGTSSISTVSQSQTITSQTSSDTGTIVSKSPLASPPQAQHSRATAFIAAGSCIAILIVVCTALGIFWYRTKHLRSRVLWPFPRPIRDPMDAGEEKRRIARLLFAKDVPSQPSGEGALGDSLEIERLRTAVARLEEEARELRAAGEVESLPSYNS</sequence>
<keyword evidence="2" id="KW-0812">Transmembrane</keyword>
<evidence type="ECO:0000256" key="1">
    <source>
        <dbReference type="SAM" id="MobiDB-lite"/>
    </source>
</evidence>